<dbReference type="SUPFAM" id="SSF53218">
    <property type="entry name" value="Molybdenum cofactor biosynthesis proteins"/>
    <property type="match status" value="1"/>
</dbReference>
<dbReference type="Gene3D" id="3.40.980.10">
    <property type="entry name" value="MoaB/Mog-like domain"/>
    <property type="match status" value="1"/>
</dbReference>
<keyword evidence="5" id="KW-0808">Transferase</keyword>
<evidence type="ECO:0000256" key="9">
    <source>
        <dbReference type="ARBA" id="ARBA00022840"/>
    </source>
</evidence>
<dbReference type="Pfam" id="PF24102">
    <property type="entry name" value="FLAD1_M"/>
    <property type="match status" value="1"/>
</dbReference>
<dbReference type="InterPro" id="IPR014729">
    <property type="entry name" value="Rossmann-like_a/b/a_fold"/>
</dbReference>
<dbReference type="EMBL" id="JBGBPQ010000009">
    <property type="protein sequence ID" value="KAL1519311.1"/>
    <property type="molecule type" value="Genomic_DNA"/>
</dbReference>
<evidence type="ECO:0000256" key="2">
    <source>
        <dbReference type="ARBA" id="ARBA00012393"/>
    </source>
</evidence>
<reference evidence="14 15" key="1">
    <citation type="journal article" date="2024" name="Science">
        <title>Giant polyketide synthase enzymes in the biosynthesis of giant marine polyether toxins.</title>
        <authorList>
            <person name="Fallon T.R."/>
            <person name="Shende V.V."/>
            <person name="Wierzbicki I.H."/>
            <person name="Pendleton A.L."/>
            <person name="Watervoot N.F."/>
            <person name="Auber R.P."/>
            <person name="Gonzalez D.J."/>
            <person name="Wisecaver J.H."/>
            <person name="Moore B.S."/>
        </authorList>
    </citation>
    <scope>NUCLEOTIDE SEQUENCE [LARGE SCALE GENOMIC DNA]</scope>
    <source>
        <strain evidence="14 15">12B1</strain>
    </source>
</reference>
<dbReference type="GO" id="GO:0005524">
    <property type="term" value="F:ATP binding"/>
    <property type="evidence" value="ECO:0007669"/>
    <property type="project" value="UniProtKB-KW"/>
</dbReference>
<proteinExistence type="predicted"/>
<dbReference type="SUPFAM" id="SSF52402">
    <property type="entry name" value="Adenine nucleotide alpha hydrolases-like"/>
    <property type="match status" value="1"/>
</dbReference>
<dbReference type="AlphaFoldDB" id="A0AB34JCN1"/>
<evidence type="ECO:0000256" key="11">
    <source>
        <dbReference type="ARBA" id="ARBA00031871"/>
    </source>
</evidence>
<dbReference type="CDD" id="cd23948">
    <property type="entry name" value="FAD_synthase"/>
    <property type="match status" value="1"/>
</dbReference>
<dbReference type="InterPro" id="IPR036425">
    <property type="entry name" value="MoaB/Mog-like_dom_sf"/>
</dbReference>
<keyword evidence="8" id="KW-0274">FAD</keyword>
<comment type="caution">
    <text evidence="14">The sequence shown here is derived from an EMBL/GenBank/DDBJ whole genome shotgun (WGS) entry which is preliminary data.</text>
</comment>
<keyword evidence="4" id="KW-0288">FMN</keyword>
<dbReference type="SMART" id="SM00852">
    <property type="entry name" value="MoCF_biosynth"/>
    <property type="match status" value="1"/>
</dbReference>
<dbReference type="PANTHER" id="PTHR23293">
    <property type="entry name" value="FAD SYNTHETASE-RELATED FMN ADENYLYLTRANSFERASE"/>
    <property type="match status" value="1"/>
</dbReference>
<accession>A0AB34JCN1</accession>
<dbReference type="Proteomes" id="UP001515480">
    <property type="component" value="Unassembled WGS sequence"/>
</dbReference>
<evidence type="ECO:0000256" key="4">
    <source>
        <dbReference type="ARBA" id="ARBA00022643"/>
    </source>
</evidence>
<keyword evidence="3" id="KW-0285">Flavoprotein</keyword>
<dbReference type="InterPro" id="IPR056596">
    <property type="entry name" value="FLAD1_M"/>
</dbReference>
<evidence type="ECO:0000256" key="8">
    <source>
        <dbReference type="ARBA" id="ARBA00022827"/>
    </source>
</evidence>
<keyword evidence="6" id="KW-0548">Nucleotidyltransferase</keyword>
<dbReference type="InterPro" id="IPR001453">
    <property type="entry name" value="MoaB/Mog_dom"/>
</dbReference>
<evidence type="ECO:0000256" key="10">
    <source>
        <dbReference type="ARBA" id="ARBA00031145"/>
    </source>
</evidence>
<dbReference type="GO" id="GO:0006747">
    <property type="term" value="P:FAD biosynthetic process"/>
    <property type="evidence" value="ECO:0007669"/>
    <property type="project" value="TreeGrafter"/>
</dbReference>
<evidence type="ECO:0000256" key="5">
    <source>
        <dbReference type="ARBA" id="ARBA00022679"/>
    </source>
</evidence>
<name>A0AB34JCN1_PRYPA</name>
<dbReference type="InterPro" id="IPR002500">
    <property type="entry name" value="PAPS_reduct_dom"/>
</dbReference>
<evidence type="ECO:0000256" key="6">
    <source>
        <dbReference type="ARBA" id="ARBA00022695"/>
    </source>
</evidence>
<gene>
    <name evidence="14" type="ORF">AB1Y20_022838</name>
</gene>
<protein>
    <recommendedName>
        <fullName evidence="2">FAD synthase</fullName>
        <ecNumber evidence="2">2.7.7.2</ecNumber>
    </recommendedName>
    <alternativeName>
        <fullName evidence="10">FAD pyrophosphorylase</fullName>
    </alternativeName>
    <alternativeName>
        <fullName evidence="11">FMN adenylyltransferase</fullName>
    </alternativeName>
</protein>
<dbReference type="Pfam" id="PF01507">
    <property type="entry name" value="PAPS_reduct"/>
    <property type="match status" value="2"/>
</dbReference>
<comment type="pathway">
    <text evidence="1">Cofactor biosynthesis; FAD biosynthesis; FAD from FMN: step 1/1.</text>
</comment>
<organism evidence="14 15">
    <name type="scientific">Prymnesium parvum</name>
    <name type="common">Toxic golden alga</name>
    <dbReference type="NCBI Taxonomy" id="97485"/>
    <lineage>
        <taxon>Eukaryota</taxon>
        <taxon>Haptista</taxon>
        <taxon>Haptophyta</taxon>
        <taxon>Prymnesiophyceae</taxon>
        <taxon>Prymnesiales</taxon>
        <taxon>Prymnesiaceae</taxon>
        <taxon>Prymnesium</taxon>
    </lineage>
</organism>
<evidence type="ECO:0000259" key="13">
    <source>
        <dbReference type="SMART" id="SM00852"/>
    </source>
</evidence>
<dbReference type="Gene3D" id="3.40.50.620">
    <property type="entry name" value="HUPs"/>
    <property type="match status" value="1"/>
</dbReference>
<evidence type="ECO:0000256" key="7">
    <source>
        <dbReference type="ARBA" id="ARBA00022741"/>
    </source>
</evidence>
<feature type="domain" description="MoaB/Mog" evidence="13">
    <location>
        <begin position="291"/>
        <end position="455"/>
    </location>
</feature>
<evidence type="ECO:0000256" key="1">
    <source>
        <dbReference type="ARBA" id="ARBA00004726"/>
    </source>
</evidence>
<dbReference type="EC" id="2.7.7.2" evidence="2"/>
<keyword evidence="15" id="KW-1185">Reference proteome</keyword>
<sequence length="550" mass="59141">MALLLLPPLAAAYSGLPSTRSTAPLPPAPAIRMPAPAPHADALQLHRSLVRCARGESALGRAVAKALRVLEDAFRLYDPARVVASFNGGKDAVAILHLTRAVLAARGEAEGSAPRVSVIFFEVADEFSEVDAFLRRTVREYDLQLISCGDVGFAEGLSECIARHGTQAFVLGTREGDPNAAGQAAFTPSSDWMPPFMRVNPILDWTYAEVWAFLRGFSLPVCELYERGYTSLGKVAVTRQNPALRRPDGTYRPAWELVDGSLERAGRGAPLEAAAGAEADDDAPLSVSTAAMLVVGDELLKGKVLDTNTCFAARLLQEKGIDLKRVLVVTDTLEVIASELRQMHRDFDLVLTSGGLGPTHDDVTLRAVASALGVAFEPSDTMKRLIERRMSDAAVDPGTLHKMSMLPGGARLRPVPDGADDWPILQCGNIFALPGVPKIFEKKLSTICEHFVGTKPRAIVRQLTMTCGELDVVSALNSAVATHMDVEFGCYPGEVKTVVTLEAPISALAQIESALAELVATLPEGCVVKVSEQFEEFDERLMKMASTRDV</sequence>
<evidence type="ECO:0000313" key="14">
    <source>
        <dbReference type="EMBL" id="KAL1519311.1"/>
    </source>
</evidence>
<comment type="catalytic activity">
    <reaction evidence="12">
        <text>FMN + ATP + H(+) = FAD + diphosphate</text>
        <dbReference type="Rhea" id="RHEA:17237"/>
        <dbReference type="ChEBI" id="CHEBI:15378"/>
        <dbReference type="ChEBI" id="CHEBI:30616"/>
        <dbReference type="ChEBI" id="CHEBI:33019"/>
        <dbReference type="ChEBI" id="CHEBI:57692"/>
        <dbReference type="ChEBI" id="CHEBI:58210"/>
        <dbReference type="EC" id="2.7.7.2"/>
    </reaction>
</comment>
<keyword evidence="7" id="KW-0547">Nucleotide-binding</keyword>
<evidence type="ECO:0000256" key="3">
    <source>
        <dbReference type="ARBA" id="ARBA00022630"/>
    </source>
</evidence>
<dbReference type="GO" id="GO:0003919">
    <property type="term" value="F:FMN adenylyltransferase activity"/>
    <property type="evidence" value="ECO:0007669"/>
    <property type="project" value="UniProtKB-EC"/>
</dbReference>
<evidence type="ECO:0000256" key="12">
    <source>
        <dbReference type="ARBA" id="ARBA00049494"/>
    </source>
</evidence>
<evidence type="ECO:0000313" key="15">
    <source>
        <dbReference type="Proteomes" id="UP001515480"/>
    </source>
</evidence>
<dbReference type="Pfam" id="PF00994">
    <property type="entry name" value="MoCF_biosynth"/>
    <property type="match status" value="1"/>
</dbReference>
<dbReference type="PANTHER" id="PTHR23293:SF9">
    <property type="entry name" value="FAD SYNTHASE"/>
    <property type="match status" value="1"/>
</dbReference>
<keyword evidence="9" id="KW-0067">ATP-binding</keyword>